<dbReference type="AlphaFoldDB" id="A0AAD3TUR9"/>
<protein>
    <recommendedName>
        <fullName evidence="1">Rab-GAP TBC domain-containing protein</fullName>
    </recommendedName>
</protein>
<accession>A0AAD3TUR9</accession>
<evidence type="ECO:0000313" key="2">
    <source>
        <dbReference type="EMBL" id="GMK57287.1"/>
    </source>
</evidence>
<dbReference type="PANTHER" id="PTHR22957">
    <property type="entry name" value="TBC1 DOMAIN FAMILY MEMBER GTPASE-ACTIVATING PROTEIN"/>
    <property type="match status" value="1"/>
</dbReference>
<reference evidence="2" key="2">
    <citation type="submission" date="2023-06" db="EMBL/GenBank/DDBJ databases">
        <authorList>
            <person name="Kobayashi Y."/>
            <person name="Kayamori A."/>
            <person name="Aoki K."/>
            <person name="Shiwa Y."/>
            <person name="Fujita N."/>
            <person name="Sugita T."/>
            <person name="Iwasaki W."/>
            <person name="Tanaka N."/>
            <person name="Takashima M."/>
        </authorList>
    </citation>
    <scope>NUCLEOTIDE SEQUENCE</scope>
    <source>
        <strain evidence="2">HIS016</strain>
    </source>
</reference>
<gene>
    <name evidence="2" type="ORF">CspeluHIS016_0401210</name>
</gene>
<dbReference type="InterPro" id="IPR000195">
    <property type="entry name" value="Rab-GAP-TBC_dom"/>
</dbReference>
<dbReference type="SUPFAM" id="SSF47923">
    <property type="entry name" value="Ypt/Rab-GAP domain of gyp1p"/>
    <property type="match status" value="1"/>
</dbReference>
<dbReference type="PANTHER" id="PTHR22957:SF268">
    <property type="entry name" value="ANKYRIN REPEAT-CONTAINING PROTEIN"/>
    <property type="match status" value="1"/>
</dbReference>
<feature type="domain" description="Rab-GAP TBC" evidence="1">
    <location>
        <begin position="23"/>
        <end position="319"/>
    </location>
</feature>
<dbReference type="Gene3D" id="1.10.472.80">
    <property type="entry name" value="Ypt/Rab-GAP domain of gyp1p, domain 3"/>
    <property type="match status" value="1"/>
</dbReference>
<evidence type="ECO:0000259" key="1">
    <source>
        <dbReference type="PROSITE" id="PS50086"/>
    </source>
</evidence>
<dbReference type="PROSITE" id="PS50086">
    <property type="entry name" value="TBC_RABGAP"/>
    <property type="match status" value="1"/>
</dbReference>
<name>A0AAD3TUR9_9TREE</name>
<dbReference type="Proteomes" id="UP001222932">
    <property type="component" value="Unassembled WGS sequence"/>
</dbReference>
<sequence>MQDYIELLTAEQHVQLDKLRESARNGVPPREVWMYLLGVMSSDKTSEMTLLKSLRSTYQELPSDLPSDLASMILQTALAHHTRRFENPTYDRLISTLTSEPAGGGMPGWSTCLTVPGAVRRPIASPSLMAGNNAAPPPLSLDDGTMAFRAKSSGTLLVPAPTAPPSRHAYLTMLEEVLGKYWHGVGCKPTAAEVEDEIKEADSHVAIGLRARWPEGVGPQPADWVYLVTPFVCCLSRPIAIYYAFAKLAEKLKSFPPLPSRLGTMLGLFRVAIPELHAYFEDEQVPMTTVAMSWMTTLLAREMWLGDVLRLWDSYFAAEDMFSQHCYVCVAILLTCKETLEELDGSEAKLMLLDLPPLDVDRLLQDAANLKVQFTLPGPVDLDLGPYGSLATDWYC</sequence>
<dbReference type="InterPro" id="IPR035969">
    <property type="entry name" value="Rab-GAP_TBC_sf"/>
</dbReference>
<organism evidence="2 3">
    <name type="scientific">Cutaneotrichosporon spelunceum</name>
    <dbReference type="NCBI Taxonomy" id="1672016"/>
    <lineage>
        <taxon>Eukaryota</taxon>
        <taxon>Fungi</taxon>
        <taxon>Dikarya</taxon>
        <taxon>Basidiomycota</taxon>
        <taxon>Agaricomycotina</taxon>
        <taxon>Tremellomycetes</taxon>
        <taxon>Trichosporonales</taxon>
        <taxon>Trichosporonaceae</taxon>
        <taxon>Cutaneotrichosporon</taxon>
    </lineage>
</organism>
<keyword evidence="3" id="KW-1185">Reference proteome</keyword>
<dbReference type="GO" id="GO:0005096">
    <property type="term" value="F:GTPase activator activity"/>
    <property type="evidence" value="ECO:0007669"/>
    <property type="project" value="TreeGrafter"/>
</dbReference>
<evidence type="ECO:0000313" key="3">
    <source>
        <dbReference type="Proteomes" id="UP001222932"/>
    </source>
</evidence>
<dbReference type="EMBL" id="BTCM01000004">
    <property type="protein sequence ID" value="GMK57287.1"/>
    <property type="molecule type" value="Genomic_DNA"/>
</dbReference>
<reference evidence="2" key="1">
    <citation type="journal article" date="2023" name="BMC Genomics">
        <title>Chromosome-level genome assemblies of Cutaneotrichosporon spp. (Trichosporonales, Basidiomycota) reveal imbalanced evolution between nucleotide sequences and chromosome synteny.</title>
        <authorList>
            <person name="Kobayashi Y."/>
            <person name="Kayamori A."/>
            <person name="Aoki K."/>
            <person name="Shiwa Y."/>
            <person name="Matsutani M."/>
            <person name="Fujita N."/>
            <person name="Sugita T."/>
            <person name="Iwasaki W."/>
            <person name="Tanaka N."/>
            <person name="Takashima M."/>
        </authorList>
    </citation>
    <scope>NUCLEOTIDE SEQUENCE</scope>
    <source>
        <strain evidence="2">HIS016</strain>
    </source>
</reference>
<comment type="caution">
    <text evidence="2">The sequence shown here is derived from an EMBL/GenBank/DDBJ whole genome shotgun (WGS) entry which is preliminary data.</text>
</comment>
<proteinExistence type="predicted"/>
<dbReference type="Pfam" id="PF00566">
    <property type="entry name" value="RabGAP-TBC"/>
    <property type="match status" value="1"/>
</dbReference>